<proteinExistence type="predicted"/>
<accession>A0A2T1NA43</accession>
<organism evidence="3 4">
    <name type="scientific">Aurantibacter aestuarii</name>
    <dbReference type="NCBI Taxonomy" id="1266046"/>
    <lineage>
        <taxon>Bacteria</taxon>
        <taxon>Pseudomonadati</taxon>
        <taxon>Bacteroidota</taxon>
        <taxon>Flavobacteriia</taxon>
        <taxon>Flavobacteriales</taxon>
        <taxon>Flavobacteriaceae</taxon>
        <taxon>Aurantibacter</taxon>
    </lineage>
</organism>
<evidence type="ECO:0000259" key="2">
    <source>
        <dbReference type="Pfam" id="PF02589"/>
    </source>
</evidence>
<feature type="region of interest" description="Disordered" evidence="1">
    <location>
        <begin position="1"/>
        <end position="26"/>
    </location>
</feature>
<keyword evidence="4" id="KW-1185">Reference proteome</keyword>
<protein>
    <submittedName>
        <fullName evidence="3">Lactate utilization protein B/C</fullName>
    </submittedName>
</protein>
<comment type="caution">
    <text evidence="3">The sequence shown here is derived from an EMBL/GenBank/DDBJ whole genome shotgun (WGS) entry which is preliminary data.</text>
</comment>
<name>A0A2T1NA43_9FLAO</name>
<evidence type="ECO:0000256" key="1">
    <source>
        <dbReference type="SAM" id="MobiDB-lite"/>
    </source>
</evidence>
<evidence type="ECO:0000313" key="4">
    <source>
        <dbReference type="Proteomes" id="UP000238426"/>
    </source>
</evidence>
<dbReference type="OrthoDB" id="1425114at2"/>
<feature type="compositionally biased region" description="Basic and acidic residues" evidence="1">
    <location>
        <begin position="12"/>
        <end position="26"/>
    </location>
</feature>
<dbReference type="EMBL" id="PXOQ01000009">
    <property type="protein sequence ID" value="PSG88744.1"/>
    <property type="molecule type" value="Genomic_DNA"/>
</dbReference>
<dbReference type="InterPro" id="IPR037171">
    <property type="entry name" value="NagB/RpiA_transferase-like"/>
</dbReference>
<dbReference type="AlphaFoldDB" id="A0A2T1NA43"/>
<dbReference type="SUPFAM" id="SSF100950">
    <property type="entry name" value="NagB/RpiA/CoA transferase-like"/>
    <property type="match status" value="1"/>
</dbReference>
<reference evidence="3 4" key="1">
    <citation type="submission" date="2018-03" db="EMBL/GenBank/DDBJ databases">
        <title>Mesoflavibacter sp. HG37 and Mesoflavibacter sp. HG96 sp.nov., two marine bacteria isolated from seawater of Western Pacific Ocean.</title>
        <authorList>
            <person name="Cheng H."/>
            <person name="Wu Y.-H."/>
            <person name="Guo L.-L."/>
            <person name="Xu X.-W."/>
        </authorList>
    </citation>
    <scope>NUCLEOTIDE SEQUENCE [LARGE SCALE GENOMIC DNA]</scope>
    <source>
        <strain evidence="3 4">KCTC 32269</strain>
    </source>
</reference>
<dbReference type="InterPro" id="IPR003741">
    <property type="entry name" value="LUD_dom"/>
</dbReference>
<dbReference type="Pfam" id="PF02589">
    <property type="entry name" value="LUD_dom"/>
    <property type="match status" value="1"/>
</dbReference>
<sequence length="204" mass="23450">MSIFNKLFGSKTKKEKDSQNQERGKHMPKIELPIDEKFMIEFKENGGKFLYCSDESEVLSNFKCILDENNWKKASCYIKKPELNEFLSSFKLNYTKKINQAEFFVTNVEALVAEVGALLISSNQIAEIKLHEYPKNIIVIAKTSQIVKNIGDGLTDIKNKNKPRIPSNITTIQNFKENESGDEKDFLTYGSHIKNVYLLLQEDL</sequence>
<dbReference type="Gene3D" id="3.40.50.10420">
    <property type="entry name" value="NagB/RpiA/CoA transferase-like"/>
    <property type="match status" value="1"/>
</dbReference>
<dbReference type="Proteomes" id="UP000238426">
    <property type="component" value="Unassembled WGS sequence"/>
</dbReference>
<feature type="domain" description="LUD" evidence="2">
    <location>
        <begin position="37"/>
        <end position="194"/>
    </location>
</feature>
<gene>
    <name evidence="3" type="ORF">C7H52_10675</name>
</gene>
<dbReference type="InterPro" id="IPR024185">
    <property type="entry name" value="FTHF_cligase-like_sf"/>
</dbReference>
<evidence type="ECO:0000313" key="3">
    <source>
        <dbReference type="EMBL" id="PSG88744.1"/>
    </source>
</evidence>
<dbReference type="RefSeq" id="WP_106463885.1">
    <property type="nucleotide sequence ID" value="NZ_PXOQ01000009.1"/>
</dbReference>